<keyword evidence="1" id="KW-0472">Membrane</keyword>
<comment type="caution">
    <text evidence="2">The sequence shown here is derived from an EMBL/GenBank/DDBJ whole genome shotgun (WGS) entry which is preliminary data.</text>
</comment>
<name>A0A9P9D559_9PLEO</name>
<proteinExistence type="predicted"/>
<evidence type="ECO:0000313" key="3">
    <source>
        <dbReference type="Proteomes" id="UP000700596"/>
    </source>
</evidence>
<accession>A0A9P9D559</accession>
<protein>
    <recommendedName>
        <fullName evidence="4">Transmembrane protein</fullName>
    </recommendedName>
</protein>
<keyword evidence="3" id="KW-1185">Reference proteome</keyword>
<reference evidence="2" key="1">
    <citation type="journal article" date="2021" name="Nat. Commun.">
        <title>Genetic determinants of endophytism in the Arabidopsis root mycobiome.</title>
        <authorList>
            <person name="Mesny F."/>
            <person name="Miyauchi S."/>
            <person name="Thiergart T."/>
            <person name="Pickel B."/>
            <person name="Atanasova L."/>
            <person name="Karlsson M."/>
            <person name="Huettel B."/>
            <person name="Barry K.W."/>
            <person name="Haridas S."/>
            <person name="Chen C."/>
            <person name="Bauer D."/>
            <person name="Andreopoulos W."/>
            <person name="Pangilinan J."/>
            <person name="LaButti K."/>
            <person name="Riley R."/>
            <person name="Lipzen A."/>
            <person name="Clum A."/>
            <person name="Drula E."/>
            <person name="Henrissat B."/>
            <person name="Kohler A."/>
            <person name="Grigoriev I.V."/>
            <person name="Martin F.M."/>
            <person name="Hacquard S."/>
        </authorList>
    </citation>
    <scope>NUCLEOTIDE SEQUENCE</scope>
    <source>
        <strain evidence="2">MPI-CAGE-CH-0243</strain>
    </source>
</reference>
<keyword evidence="1" id="KW-0812">Transmembrane</keyword>
<organism evidence="2 3">
    <name type="scientific">Dendryphion nanum</name>
    <dbReference type="NCBI Taxonomy" id="256645"/>
    <lineage>
        <taxon>Eukaryota</taxon>
        <taxon>Fungi</taxon>
        <taxon>Dikarya</taxon>
        <taxon>Ascomycota</taxon>
        <taxon>Pezizomycotina</taxon>
        <taxon>Dothideomycetes</taxon>
        <taxon>Pleosporomycetidae</taxon>
        <taxon>Pleosporales</taxon>
        <taxon>Torulaceae</taxon>
        <taxon>Dendryphion</taxon>
    </lineage>
</organism>
<sequence>MRLVSLAMGRHSGTLAHRKPWAKLPLYNLQCTHTYRRKIGNTCVAKRSRWLGEASTSWFGLLILIPFSNLIVCTVLTPFDALFPLLSSLIGLAHAGSVPRENRSQNVKFRRKQNTCAPSPAPPVRHCGTADGVMGHARSPLLPVGLPLVASKQPNSTAPYPLPTQTFRSHSIVLYTLPKVILFVIVIVISCVYSHFHYCTTTMAQISKRSHPHFRKPV</sequence>
<dbReference type="AlphaFoldDB" id="A0A9P9D559"/>
<dbReference type="Proteomes" id="UP000700596">
    <property type="component" value="Unassembled WGS sequence"/>
</dbReference>
<gene>
    <name evidence="2" type="ORF">B0J11DRAFT_182624</name>
</gene>
<evidence type="ECO:0000256" key="1">
    <source>
        <dbReference type="SAM" id="Phobius"/>
    </source>
</evidence>
<evidence type="ECO:0000313" key="2">
    <source>
        <dbReference type="EMBL" id="KAH7112881.1"/>
    </source>
</evidence>
<dbReference type="EMBL" id="JAGMWT010000020">
    <property type="protein sequence ID" value="KAH7112881.1"/>
    <property type="molecule type" value="Genomic_DNA"/>
</dbReference>
<evidence type="ECO:0008006" key="4">
    <source>
        <dbReference type="Google" id="ProtNLM"/>
    </source>
</evidence>
<feature type="transmembrane region" description="Helical" evidence="1">
    <location>
        <begin position="56"/>
        <end position="79"/>
    </location>
</feature>
<keyword evidence="1" id="KW-1133">Transmembrane helix</keyword>
<feature type="transmembrane region" description="Helical" evidence="1">
    <location>
        <begin position="172"/>
        <end position="193"/>
    </location>
</feature>